<reference evidence="9 10" key="1">
    <citation type="submission" date="2016-03" db="EMBL/GenBank/DDBJ databases">
        <title>Draft Genome Sequence of the Strain BR 10245 (Bradyrhizobium sp.) isolated from nodules of Centrolobium paraense.</title>
        <authorList>
            <person name="Simoes-Araujo J.L.Sr."/>
            <person name="Barauna A.C."/>
            <person name="Silva K."/>
            <person name="Zilli J.E."/>
        </authorList>
    </citation>
    <scope>NUCLEOTIDE SEQUENCE [LARGE SCALE GENOMIC DNA]</scope>
    <source>
        <strain evidence="9 10">BR 10245</strain>
    </source>
</reference>
<keyword evidence="4 7" id="KW-0812">Transmembrane</keyword>
<keyword evidence="10" id="KW-1185">Reference proteome</keyword>
<evidence type="ECO:0000313" key="9">
    <source>
        <dbReference type="EMBL" id="OAE96195.1"/>
    </source>
</evidence>
<dbReference type="InterPro" id="IPR035906">
    <property type="entry name" value="MetI-like_sf"/>
</dbReference>
<evidence type="ECO:0000256" key="1">
    <source>
        <dbReference type="ARBA" id="ARBA00004651"/>
    </source>
</evidence>
<feature type="transmembrane region" description="Helical" evidence="7">
    <location>
        <begin position="116"/>
        <end position="137"/>
    </location>
</feature>
<accession>A0A176Y5C9</accession>
<evidence type="ECO:0000256" key="5">
    <source>
        <dbReference type="ARBA" id="ARBA00022989"/>
    </source>
</evidence>
<feature type="transmembrane region" description="Helical" evidence="7">
    <location>
        <begin position="254"/>
        <end position="272"/>
    </location>
</feature>
<keyword evidence="6 7" id="KW-0472">Membrane</keyword>
<dbReference type="InterPro" id="IPR050901">
    <property type="entry name" value="BP-dep_ABC_trans_perm"/>
</dbReference>
<dbReference type="RefSeq" id="WP_063709242.1">
    <property type="nucleotide sequence ID" value="NZ_LUUB01000132.1"/>
</dbReference>
<evidence type="ECO:0000256" key="6">
    <source>
        <dbReference type="ARBA" id="ARBA00023136"/>
    </source>
</evidence>
<feature type="transmembrane region" description="Helical" evidence="7">
    <location>
        <begin position="193"/>
        <end position="215"/>
    </location>
</feature>
<protein>
    <recommendedName>
        <fullName evidence="8">ABC transmembrane type-1 domain-containing protein</fullName>
    </recommendedName>
</protein>
<dbReference type="STRING" id="1505087.AYJ54_37010"/>
<dbReference type="CDD" id="cd06261">
    <property type="entry name" value="TM_PBP2"/>
    <property type="match status" value="1"/>
</dbReference>
<dbReference type="Proteomes" id="UP000076959">
    <property type="component" value="Unassembled WGS sequence"/>
</dbReference>
<evidence type="ECO:0000256" key="4">
    <source>
        <dbReference type="ARBA" id="ARBA00022692"/>
    </source>
</evidence>
<proteinExistence type="inferred from homology"/>
<feature type="transmembrane region" description="Helical" evidence="7">
    <location>
        <begin position="20"/>
        <end position="40"/>
    </location>
</feature>
<organism evidence="9 10">
    <name type="scientific">Bradyrhizobium centrolobii</name>
    <dbReference type="NCBI Taxonomy" id="1505087"/>
    <lineage>
        <taxon>Bacteria</taxon>
        <taxon>Pseudomonadati</taxon>
        <taxon>Pseudomonadota</taxon>
        <taxon>Alphaproteobacteria</taxon>
        <taxon>Hyphomicrobiales</taxon>
        <taxon>Nitrobacteraceae</taxon>
        <taxon>Bradyrhizobium</taxon>
    </lineage>
</organism>
<evidence type="ECO:0000259" key="8">
    <source>
        <dbReference type="PROSITE" id="PS50928"/>
    </source>
</evidence>
<feature type="transmembrane region" description="Helical" evidence="7">
    <location>
        <begin position="149"/>
        <end position="172"/>
    </location>
</feature>
<dbReference type="InterPro" id="IPR000515">
    <property type="entry name" value="MetI-like"/>
</dbReference>
<comment type="subcellular location">
    <subcellularLocation>
        <location evidence="1 7">Cell membrane</location>
        <topology evidence="1 7">Multi-pass membrane protein</topology>
    </subcellularLocation>
</comment>
<evidence type="ECO:0000313" key="10">
    <source>
        <dbReference type="Proteomes" id="UP000076959"/>
    </source>
</evidence>
<dbReference type="Pfam" id="PF00528">
    <property type="entry name" value="BPD_transp_1"/>
    <property type="match status" value="1"/>
</dbReference>
<dbReference type="PANTHER" id="PTHR32243:SF18">
    <property type="entry name" value="INNER MEMBRANE ABC TRANSPORTER PERMEASE PROTEIN YCJP"/>
    <property type="match status" value="1"/>
</dbReference>
<comment type="caution">
    <text evidence="9">The sequence shown here is derived from an EMBL/GenBank/DDBJ whole genome shotgun (WGS) entry which is preliminary data.</text>
</comment>
<dbReference type="GO" id="GO:0005886">
    <property type="term" value="C:plasma membrane"/>
    <property type="evidence" value="ECO:0007669"/>
    <property type="project" value="UniProtKB-SubCell"/>
</dbReference>
<dbReference type="AlphaFoldDB" id="A0A176Y5C9"/>
<evidence type="ECO:0000256" key="2">
    <source>
        <dbReference type="ARBA" id="ARBA00022448"/>
    </source>
</evidence>
<keyword evidence="3" id="KW-1003">Cell membrane</keyword>
<feature type="transmembrane region" description="Helical" evidence="7">
    <location>
        <begin position="80"/>
        <end position="104"/>
    </location>
</feature>
<sequence>MTRRAAPKDLAERVLAGPVIWIGLVLLTAFALGPFVWMFLTSLKDRQELYATPLQYLPVHPTFENYVDAWTSPVTPFSRFFLNSLWVCSVTMVATTVVSVLAGYAIARFRFAGRDALLLIFLATQMFPSVLLIAPLLTQWRTLGLIDTYQALIYSNFSFTVPFTVWMMVGYFSSIPRDLEESAMIDGCNHFGALCRIVLPLAAPGIAATAIFAFVVSWSELLFAISFTTETSMRTLSAGLLYMVGQYEVQWGQLSAGVILSTVPVAVLFSFLQRHLTHGLTAGAVKG</sequence>
<dbReference type="PROSITE" id="PS50928">
    <property type="entry name" value="ABC_TM1"/>
    <property type="match status" value="1"/>
</dbReference>
<feature type="domain" description="ABC transmembrane type-1" evidence="8">
    <location>
        <begin position="81"/>
        <end position="272"/>
    </location>
</feature>
<keyword evidence="2 7" id="KW-0813">Transport</keyword>
<dbReference type="SUPFAM" id="SSF161098">
    <property type="entry name" value="MetI-like"/>
    <property type="match status" value="1"/>
</dbReference>
<dbReference type="Gene3D" id="1.10.3720.10">
    <property type="entry name" value="MetI-like"/>
    <property type="match status" value="1"/>
</dbReference>
<keyword evidence="5 7" id="KW-1133">Transmembrane helix</keyword>
<dbReference type="OrthoDB" id="9815445at2"/>
<comment type="similarity">
    <text evidence="7">Belongs to the binding-protein-dependent transport system permease family.</text>
</comment>
<evidence type="ECO:0000256" key="7">
    <source>
        <dbReference type="RuleBase" id="RU363032"/>
    </source>
</evidence>
<dbReference type="EMBL" id="LUUB01000132">
    <property type="protein sequence ID" value="OAE96195.1"/>
    <property type="molecule type" value="Genomic_DNA"/>
</dbReference>
<dbReference type="GO" id="GO:0055085">
    <property type="term" value="P:transmembrane transport"/>
    <property type="evidence" value="ECO:0007669"/>
    <property type="project" value="InterPro"/>
</dbReference>
<dbReference type="PANTHER" id="PTHR32243">
    <property type="entry name" value="MALTOSE TRANSPORT SYSTEM PERMEASE-RELATED"/>
    <property type="match status" value="1"/>
</dbReference>
<gene>
    <name evidence="9" type="ORF">AYJ54_37010</name>
</gene>
<name>A0A176Y5C9_9BRAD</name>
<evidence type="ECO:0000256" key="3">
    <source>
        <dbReference type="ARBA" id="ARBA00022475"/>
    </source>
</evidence>